<name>A0ABT9NRL7_9ACTN</name>
<comment type="caution">
    <text evidence="6">The sequence shown here is derived from an EMBL/GenBank/DDBJ whole genome shotgun (WGS) entry which is preliminary data.</text>
</comment>
<dbReference type="Pfam" id="PF00005">
    <property type="entry name" value="ABC_tran"/>
    <property type="match status" value="1"/>
</dbReference>
<gene>
    <name evidence="6" type="ORF">J2S59_002884</name>
</gene>
<keyword evidence="7" id="KW-1185">Reference proteome</keyword>
<dbReference type="RefSeq" id="WP_068124152.1">
    <property type="nucleotide sequence ID" value="NZ_CCXJ01000692.1"/>
</dbReference>
<evidence type="ECO:0000256" key="4">
    <source>
        <dbReference type="ARBA" id="ARBA00022967"/>
    </source>
</evidence>
<sequence length="269" mass="28631">MTGPQRAVVEARGVVVRRGGRPVVDRVDLDILPATVTALVGPNGAGKSTLLSVIAGDVEPDEGAVLVDGTPLAKWRPRDLARTRAMLPQEHQVAFGFRVAEVVALGRSPWRGLPEEDHDEEVVLAAMASTDVSHLAERSFPTLSGGEKARTALARTRAQSTRIMLLDEPTAALDIGHQEEIMGQVRQEAADGSAVVVVLHDLSLAAAYADRVVVLDEGRVRADGPPAVALEADLLSSVYRHPLEVITHPTTGALLVIPQRAPAYSEVLK</sequence>
<proteinExistence type="predicted"/>
<evidence type="ECO:0000313" key="7">
    <source>
        <dbReference type="Proteomes" id="UP001240447"/>
    </source>
</evidence>
<dbReference type="InterPro" id="IPR027417">
    <property type="entry name" value="P-loop_NTPase"/>
</dbReference>
<dbReference type="CDD" id="cd03214">
    <property type="entry name" value="ABC_Iron-Siderophores_B12_Hemin"/>
    <property type="match status" value="1"/>
</dbReference>
<keyword evidence="1" id="KW-0813">Transport</keyword>
<feature type="domain" description="ABC transporter" evidence="5">
    <location>
        <begin position="9"/>
        <end position="242"/>
    </location>
</feature>
<protein>
    <submittedName>
        <fullName evidence="6">Iron complex transport system ATP-binding protein</fullName>
    </submittedName>
</protein>
<dbReference type="Proteomes" id="UP001240447">
    <property type="component" value="Unassembled WGS sequence"/>
</dbReference>
<dbReference type="NCBIfam" id="NF010068">
    <property type="entry name" value="PRK13548.1"/>
    <property type="match status" value="1"/>
</dbReference>
<dbReference type="Gene3D" id="3.40.50.300">
    <property type="entry name" value="P-loop containing nucleotide triphosphate hydrolases"/>
    <property type="match status" value="1"/>
</dbReference>
<reference evidence="6 7" key="1">
    <citation type="submission" date="2023-07" db="EMBL/GenBank/DDBJ databases">
        <title>Sequencing the genomes of 1000 actinobacteria strains.</title>
        <authorList>
            <person name="Klenk H.-P."/>
        </authorList>
    </citation>
    <scope>NUCLEOTIDE SEQUENCE [LARGE SCALE GENOMIC DNA]</scope>
    <source>
        <strain evidence="6 7">GD13</strain>
    </source>
</reference>
<evidence type="ECO:0000313" key="6">
    <source>
        <dbReference type="EMBL" id="MDP9823075.1"/>
    </source>
</evidence>
<organism evidence="6 7">
    <name type="scientific">Nocardioides massiliensis</name>
    <dbReference type="NCBI Taxonomy" id="1325935"/>
    <lineage>
        <taxon>Bacteria</taxon>
        <taxon>Bacillati</taxon>
        <taxon>Actinomycetota</taxon>
        <taxon>Actinomycetes</taxon>
        <taxon>Propionibacteriales</taxon>
        <taxon>Nocardioidaceae</taxon>
        <taxon>Nocardioides</taxon>
    </lineage>
</organism>
<dbReference type="GO" id="GO:0005524">
    <property type="term" value="F:ATP binding"/>
    <property type="evidence" value="ECO:0007669"/>
    <property type="project" value="UniProtKB-KW"/>
</dbReference>
<dbReference type="InterPro" id="IPR003593">
    <property type="entry name" value="AAA+_ATPase"/>
</dbReference>
<evidence type="ECO:0000256" key="2">
    <source>
        <dbReference type="ARBA" id="ARBA00022741"/>
    </source>
</evidence>
<keyword evidence="2" id="KW-0547">Nucleotide-binding</keyword>
<dbReference type="EMBL" id="JAUSQM010000001">
    <property type="protein sequence ID" value="MDP9823075.1"/>
    <property type="molecule type" value="Genomic_DNA"/>
</dbReference>
<evidence type="ECO:0000256" key="1">
    <source>
        <dbReference type="ARBA" id="ARBA00022448"/>
    </source>
</evidence>
<dbReference type="InterPro" id="IPR003439">
    <property type="entry name" value="ABC_transporter-like_ATP-bd"/>
</dbReference>
<evidence type="ECO:0000259" key="5">
    <source>
        <dbReference type="PROSITE" id="PS50893"/>
    </source>
</evidence>
<dbReference type="SUPFAM" id="SSF52540">
    <property type="entry name" value="P-loop containing nucleoside triphosphate hydrolases"/>
    <property type="match status" value="1"/>
</dbReference>
<dbReference type="SMART" id="SM00382">
    <property type="entry name" value="AAA"/>
    <property type="match status" value="1"/>
</dbReference>
<accession>A0ABT9NRL7</accession>
<keyword evidence="3 6" id="KW-0067">ATP-binding</keyword>
<dbReference type="PANTHER" id="PTHR42794">
    <property type="entry name" value="HEMIN IMPORT ATP-BINDING PROTEIN HMUV"/>
    <property type="match status" value="1"/>
</dbReference>
<keyword evidence="4" id="KW-1278">Translocase</keyword>
<evidence type="ECO:0000256" key="3">
    <source>
        <dbReference type="ARBA" id="ARBA00022840"/>
    </source>
</evidence>
<dbReference type="PANTHER" id="PTHR42794:SF1">
    <property type="entry name" value="HEMIN IMPORT ATP-BINDING PROTEIN HMUV"/>
    <property type="match status" value="1"/>
</dbReference>
<dbReference type="PROSITE" id="PS50893">
    <property type="entry name" value="ABC_TRANSPORTER_2"/>
    <property type="match status" value="1"/>
</dbReference>